<dbReference type="STRING" id="530584.SAMN05421630_107200"/>
<feature type="domain" description="AB hydrolase-1" evidence="1">
    <location>
        <begin position="30"/>
        <end position="243"/>
    </location>
</feature>
<reference evidence="2 3" key="1">
    <citation type="submission" date="2016-10" db="EMBL/GenBank/DDBJ databases">
        <authorList>
            <person name="de Groot N.N."/>
        </authorList>
    </citation>
    <scope>NUCLEOTIDE SEQUENCE [LARGE SCALE GENOMIC DNA]</scope>
    <source>
        <strain evidence="2 3">CGMCC 4.5506</strain>
    </source>
</reference>
<evidence type="ECO:0000313" key="2">
    <source>
        <dbReference type="EMBL" id="SDD30319.1"/>
    </source>
</evidence>
<accession>A0A222VUW7</accession>
<gene>
    <name evidence="2" type="ORF">SAMN05421630_107200</name>
</gene>
<dbReference type="AlphaFoldDB" id="A0A222VUW7"/>
<evidence type="ECO:0000313" key="3">
    <source>
        <dbReference type="Proteomes" id="UP000199494"/>
    </source>
</evidence>
<dbReference type="EMBL" id="FMZE01000007">
    <property type="protein sequence ID" value="SDD30319.1"/>
    <property type="molecule type" value="Genomic_DNA"/>
</dbReference>
<organism evidence="2 3">
    <name type="scientific">Prauserella marina</name>
    <dbReference type="NCBI Taxonomy" id="530584"/>
    <lineage>
        <taxon>Bacteria</taxon>
        <taxon>Bacillati</taxon>
        <taxon>Actinomycetota</taxon>
        <taxon>Actinomycetes</taxon>
        <taxon>Pseudonocardiales</taxon>
        <taxon>Pseudonocardiaceae</taxon>
        <taxon>Prauserella</taxon>
    </lineage>
</organism>
<dbReference type="Pfam" id="PF12697">
    <property type="entry name" value="Abhydrolase_6"/>
    <property type="match status" value="1"/>
</dbReference>
<sequence length="257" mass="26787">MVEVGDYALRVRVAGEGPPVILDCGGAGQGLGAWGTALEQALADRATVVTYDRAGVGGSGGRQTGDVTAMADDLHRLVNAMDLPLPATFVGWSFGALVTQVHAARYPDDVAGLVFVDPTVAGTPPGFAFAQRLSFALAPKLLRLRAAFGGGNAQALRELAVTLAGMRQAMAEAEKARAEPGLPRVPIRVITAGKRPRMPRSQLDYLTADHRALAGEAPLGRVVVAEKASHQVPFEQPELIADAVGELLRSTPPEVAG</sequence>
<dbReference type="Proteomes" id="UP000199494">
    <property type="component" value="Unassembled WGS sequence"/>
</dbReference>
<dbReference type="Gene3D" id="3.40.50.1820">
    <property type="entry name" value="alpha/beta hydrolase"/>
    <property type="match status" value="1"/>
</dbReference>
<dbReference type="InterPro" id="IPR000073">
    <property type="entry name" value="AB_hydrolase_1"/>
</dbReference>
<dbReference type="SUPFAM" id="SSF53474">
    <property type="entry name" value="alpha/beta-Hydrolases"/>
    <property type="match status" value="1"/>
</dbReference>
<dbReference type="GO" id="GO:0004806">
    <property type="term" value="F:triacylglycerol lipase activity"/>
    <property type="evidence" value="ECO:0007669"/>
    <property type="project" value="TreeGrafter"/>
</dbReference>
<dbReference type="PANTHER" id="PTHR43433:SF5">
    <property type="entry name" value="AB HYDROLASE-1 DOMAIN-CONTAINING PROTEIN"/>
    <property type="match status" value="1"/>
</dbReference>
<name>A0A222VUW7_9PSEU</name>
<dbReference type="KEGG" id="pmad:BAY61_24830"/>
<proteinExistence type="predicted"/>
<dbReference type="PANTHER" id="PTHR43433">
    <property type="entry name" value="HYDROLASE, ALPHA/BETA FOLD FAMILY PROTEIN"/>
    <property type="match status" value="1"/>
</dbReference>
<evidence type="ECO:0000259" key="1">
    <source>
        <dbReference type="Pfam" id="PF12697"/>
    </source>
</evidence>
<dbReference type="GO" id="GO:0046503">
    <property type="term" value="P:glycerolipid catabolic process"/>
    <property type="evidence" value="ECO:0007669"/>
    <property type="project" value="TreeGrafter"/>
</dbReference>
<dbReference type="InterPro" id="IPR050471">
    <property type="entry name" value="AB_hydrolase"/>
</dbReference>
<protein>
    <submittedName>
        <fullName evidence="2">Pimeloyl-ACP methyl ester carboxylesterase</fullName>
    </submittedName>
</protein>
<keyword evidence="3" id="KW-1185">Reference proteome</keyword>
<dbReference type="InterPro" id="IPR029058">
    <property type="entry name" value="AB_hydrolase_fold"/>
</dbReference>